<dbReference type="InterPro" id="IPR018495">
    <property type="entry name" value="Succ_DH_cyt_bsu_CS"/>
</dbReference>
<dbReference type="NCBIfam" id="TIGR02970">
    <property type="entry name" value="succ_dehyd_cytB"/>
    <property type="match status" value="1"/>
</dbReference>
<keyword evidence="2" id="KW-0349">Heme</keyword>
<sequence>MFANRFALGIRPVLRASSNITARKTVLKASLNTVSTTPNAEDEILIAQRKNRPVSPHLDIYQPQMTWYLSGLHRVTGVFLAAGFYGITCSYAAASLLGLNFDATVIYQTITDLPDLVKYAAKATIAFPFAFHFFNGLRHFVWDSGKELYIKGIYRTAYICLGLTAVAGTYLTFLS</sequence>
<evidence type="ECO:0000256" key="4">
    <source>
        <dbReference type="ARBA" id="ARBA00022723"/>
    </source>
</evidence>
<accession>A0AAV5QHJ5</accession>
<gene>
    <name evidence="9" type="ORF">DASC09_013920</name>
</gene>
<feature type="transmembrane region" description="Helical" evidence="8">
    <location>
        <begin position="153"/>
        <end position="173"/>
    </location>
</feature>
<dbReference type="GO" id="GO:0006121">
    <property type="term" value="P:mitochondrial electron transport, succinate to ubiquinone"/>
    <property type="evidence" value="ECO:0007669"/>
    <property type="project" value="TreeGrafter"/>
</dbReference>
<feature type="transmembrane region" description="Helical" evidence="8">
    <location>
        <begin position="119"/>
        <end position="141"/>
    </location>
</feature>
<keyword evidence="4" id="KW-0479">Metal-binding</keyword>
<comment type="subcellular location">
    <subcellularLocation>
        <location evidence="1">Membrane</location>
        <topology evidence="1">Multi-pass membrane protein</topology>
    </subcellularLocation>
</comment>
<dbReference type="Pfam" id="PF01127">
    <property type="entry name" value="Sdh_cyt"/>
    <property type="match status" value="1"/>
</dbReference>
<dbReference type="PROSITE" id="PS01000">
    <property type="entry name" value="SDH_CYT_1"/>
    <property type="match status" value="1"/>
</dbReference>
<evidence type="ECO:0000256" key="1">
    <source>
        <dbReference type="ARBA" id="ARBA00004141"/>
    </source>
</evidence>
<evidence type="ECO:0000256" key="8">
    <source>
        <dbReference type="SAM" id="Phobius"/>
    </source>
</evidence>
<dbReference type="PROSITE" id="PS01001">
    <property type="entry name" value="SDH_CYT_2"/>
    <property type="match status" value="1"/>
</dbReference>
<dbReference type="GO" id="GO:0031966">
    <property type="term" value="C:mitochondrial membrane"/>
    <property type="evidence" value="ECO:0007669"/>
    <property type="project" value="UniProtKB-ARBA"/>
</dbReference>
<dbReference type="EMBL" id="BTFZ01000002">
    <property type="protein sequence ID" value="GMM34067.1"/>
    <property type="molecule type" value="Genomic_DNA"/>
</dbReference>
<dbReference type="RefSeq" id="XP_064851067.1">
    <property type="nucleotide sequence ID" value="XM_064994995.1"/>
</dbReference>
<dbReference type="InterPro" id="IPR000701">
    <property type="entry name" value="SuccDH_FuR_B_TM-su"/>
</dbReference>
<keyword evidence="5 8" id="KW-1133">Transmembrane helix</keyword>
<evidence type="ECO:0000256" key="6">
    <source>
        <dbReference type="ARBA" id="ARBA00023004"/>
    </source>
</evidence>
<evidence type="ECO:0000256" key="5">
    <source>
        <dbReference type="ARBA" id="ARBA00022989"/>
    </source>
</evidence>
<evidence type="ECO:0000256" key="3">
    <source>
        <dbReference type="ARBA" id="ARBA00022692"/>
    </source>
</evidence>
<proteinExistence type="predicted"/>
<feature type="transmembrane region" description="Helical" evidence="8">
    <location>
        <begin position="75"/>
        <end position="99"/>
    </location>
</feature>
<dbReference type="CDD" id="cd03499">
    <property type="entry name" value="SQR_TypeC_SdhC"/>
    <property type="match status" value="1"/>
</dbReference>
<evidence type="ECO:0000256" key="7">
    <source>
        <dbReference type="ARBA" id="ARBA00023136"/>
    </source>
</evidence>
<keyword evidence="7 8" id="KW-0472">Membrane</keyword>
<dbReference type="PANTHER" id="PTHR10978:SF5">
    <property type="entry name" value="SUCCINATE DEHYDROGENASE CYTOCHROME B560 SUBUNIT, MITOCHONDRIAL"/>
    <property type="match status" value="1"/>
</dbReference>
<dbReference type="GO" id="GO:0046872">
    <property type="term" value="F:metal ion binding"/>
    <property type="evidence" value="ECO:0007669"/>
    <property type="project" value="UniProtKB-KW"/>
</dbReference>
<keyword evidence="10" id="KW-1185">Reference proteome</keyword>
<evidence type="ECO:0000313" key="10">
    <source>
        <dbReference type="Proteomes" id="UP001360560"/>
    </source>
</evidence>
<dbReference type="InterPro" id="IPR014314">
    <property type="entry name" value="Succ_DH_cytb556"/>
</dbReference>
<dbReference type="GO" id="GO:0006099">
    <property type="term" value="P:tricarboxylic acid cycle"/>
    <property type="evidence" value="ECO:0007669"/>
    <property type="project" value="InterPro"/>
</dbReference>
<organism evidence="9 10">
    <name type="scientific">Saccharomycopsis crataegensis</name>
    <dbReference type="NCBI Taxonomy" id="43959"/>
    <lineage>
        <taxon>Eukaryota</taxon>
        <taxon>Fungi</taxon>
        <taxon>Dikarya</taxon>
        <taxon>Ascomycota</taxon>
        <taxon>Saccharomycotina</taxon>
        <taxon>Saccharomycetes</taxon>
        <taxon>Saccharomycopsidaceae</taxon>
        <taxon>Saccharomycopsis</taxon>
    </lineage>
</organism>
<dbReference type="GO" id="GO:0009055">
    <property type="term" value="F:electron transfer activity"/>
    <property type="evidence" value="ECO:0007669"/>
    <property type="project" value="InterPro"/>
</dbReference>
<comment type="caution">
    <text evidence="9">The sequence shown here is derived from an EMBL/GenBank/DDBJ whole genome shotgun (WGS) entry which is preliminary data.</text>
</comment>
<dbReference type="Proteomes" id="UP001360560">
    <property type="component" value="Unassembled WGS sequence"/>
</dbReference>
<dbReference type="GeneID" id="90072046"/>
<evidence type="ECO:0000313" key="9">
    <source>
        <dbReference type="EMBL" id="GMM34067.1"/>
    </source>
</evidence>
<dbReference type="SUPFAM" id="SSF81343">
    <property type="entry name" value="Fumarate reductase respiratory complex transmembrane subunits"/>
    <property type="match status" value="1"/>
</dbReference>
<reference evidence="9 10" key="1">
    <citation type="journal article" date="2023" name="Elife">
        <title>Identification of key yeast species and microbe-microbe interactions impacting larval growth of Drosophila in the wild.</title>
        <authorList>
            <person name="Mure A."/>
            <person name="Sugiura Y."/>
            <person name="Maeda R."/>
            <person name="Honda K."/>
            <person name="Sakurai N."/>
            <person name="Takahashi Y."/>
            <person name="Watada M."/>
            <person name="Katoh T."/>
            <person name="Gotoh A."/>
            <person name="Gotoh Y."/>
            <person name="Taniguchi I."/>
            <person name="Nakamura K."/>
            <person name="Hayashi T."/>
            <person name="Katayama T."/>
            <person name="Uemura T."/>
            <person name="Hattori Y."/>
        </authorList>
    </citation>
    <scope>NUCLEOTIDE SEQUENCE [LARGE SCALE GENOMIC DNA]</scope>
    <source>
        <strain evidence="9 10">SC-9</strain>
    </source>
</reference>
<protein>
    <submittedName>
        <fullName evidence="9">Protein</fullName>
    </submittedName>
</protein>
<keyword evidence="3 8" id="KW-0812">Transmembrane</keyword>
<dbReference type="InterPro" id="IPR034804">
    <property type="entry name" value="SQR/QFR_C/D"/>
</dbReference>
<dbReference type="PANTHER" id="PTHR10978">
    <property type="entry name" value="SUCCINATE DEHYDROGENASE CYTOCHROME B560 SUBUNIT"/>
    <property type="match status" value="1"/>
</dbReference>
<dbReference type="AlphaFoldDB" id="A0AAV5QHJ5"/>
<name>A0AAV5QHJ5_9ASCO</name>
<dbReference type="Gene3D" id="1.20.1300.10">
    <property type="entry name" value="Fumarate reductase/succinate dehydrogenase, transmembrane subunit"/>
    <property type="match status" value="1"/>
</dbReference>
<evidence type="ECO:0000256" key="2">
    <source>
        <dbReference type="ARBA" id="ARBA00022617"/>
    </source>
</evidence>
<keyword evidence="6" id="KW-0408">Iron</keyword>